<feature type="transmembrane region" description="Helical" evidence="1">
    <location>
        <begin position="148"/>
        <end position="175"/>
    </location>
</feature>
<feature type="domain" description="Thioredoxin" evidence="3">
    <location>
        <begin position="9"/>
        <end position="154"/>
    </location>
</feature>
<evidence type="ECO:0000313" key="5">
    <source>
        <dbReference type="Proteomes" id="UP000178647"/>
    </source>
</evidence>
<dbReference type="InterPro" id="IPR013766">
    <property type="entry name" value="Thioredoxin_domain"/>
</dbReference>
<name>A0A1G2EG04_9BACT</name>
<dbReference type="CDD" id="cd02947">
    <property type="entry name" value="TRX_family"/>
    <property type="match status" value="1"/>
</dbReference>
<sequence>MRKIIFFAFILGLALASFNFVQAQSVPVVIDFFYSATCPHCAAEKEFLKNLQAKYPVVQIKSYEVISSAENQALLKDFYQKYHVPKREQGFVPVTFTPTKYFIGFNDQVSQGIENCLKECIGAGGTVSQEIKLPFFGQVDTSKISLPVLTVIFGALDGFNPCAMWILLFLIALLINTRSRKRMWLVAGTFVLVSGIFYFLVLAAWLNLFLAIPYVNLTRTLVGILAVTVGLWQIKNFLTYHPNVCQAIGLKARLENGLRNKAERVVSSPLTWAMLGGVVLLALGVNLIEFFCSAGLPAIYTRTLALSGLSSFAYYLYLLLYTIIFILDDLIIFSLAVITLSKLSFTEKYNYWTALIGGLLIFILGVLLIFKPSLLIFN</sequence>
<dbReference type="Proteomes" id="UP000178647">
    <property type="component" value="Unassembled WGS sequence"/>
</dbReference>
<reference evidence="4 5" key="1">
    <citation type="journal article" date="2016" name="Nat. Commun.">
        <title>Thousands of microbial genomes shed light on interconnected biogeochemical processes in an aquifer system.</title>
        <authorList>
            <person name="Anantharaman K."/>
            <person name="Brown C.T."/>
            <person name="Hug L.A."/>
            <person name="Sharon I."/>
            <person name="Castelle C.J."/>
            <person name="Probst A.J."/>
            <person name="Thomas B.C."/>
            <person name="Singh A."/>
            <person name="Wilkins M.J."/>
            <person name="Karaoz U."/>
            <person name="Brodie E.L."/>
            <person name="Williams K.H."/>
            <person name="Hubbard S.S."/>
            <person name="Banfield J.F."/>
        </authorList>
    </citation>
    <scope>NUCLEOTIDE SEQUENCE [LARGE SCALE GENOMIC DNA]</scope>
</reference>
<feature type="transmembrane region" description="Helical" evidence="1">
    <location>
        <begin position="184"/>
        <end position="205"/>
    </location>
</feature>
<feature type="chain" id="PRO_5009582719" description="Thioredoxin domain-containing protein" evidence="2">
    <location>
        <begin position="24"/>
        <end position="378"/>
    </location>
</feature>
<feature type="transmembrane region" description="Helical" evidence="1">
    <location>
        <begin position="349"/>
        <end position="370"/>
    </location>
</feature>
<keyword evidence="1" id="KW-0472">Membrane</keyword>
<protein>
    <recommendedName>
        <fullName evidence="3">Thioredoxin domain-containing protein</fullName>
    </recommendedName>
</protein>
<dbReference type="PROSITE" id="PS51352">
    <property type="entry name" value="THIOREDOXIN_2"/>
    <property type="match status" value="1"/>
</dbReference>
<proteinExistence type="predicted"/>
<feature type="signal peptide" evidence="2">
    <location>
        <begin position="1"/>
        <end position="23"/>
    </location>
</feature>
<dbReference type="STRING" id="1801672.A2896_02385"/>
<evidence type="ECO:0000259" key="3">
    <source>
        <dbReference type="PROSITE" id="PS51352"/>
    </source>
</evidence>
<feature type="transmembrane region" description="Helical" evidence="1">
    <location>
        <begin position="312"/>
        <end position="337"/>
    </location>
</feature>
<feature type="transmembrane region" description="Helical" evidence="1">
    <location>
        <begin position="270"/>
        <end position="300"/>
    </location>
</feature>
<comment type="caution">
    <text evidence="4">The sequence shown here is derived from an EMBL/GenBank/DDBJ whole genome shotgun (WGS) entry which is preliminary data.</text>
</comment>
<evidence type="ECO:0000256" key="2">
    <source>
        <dbReference type="SAM" id="SignalP"/>
    </source>
</evidence>
<dbReference type="AlphaFoldDB" id="A0A1G2EG04"/>
<dbReference type="InterPro" id="IPR036249">
    <property type="entry name" value="Thioredoxin-like_sf"/>
</dbReference>
<evidence type="ECO:0000256" key="1">
    <source>
        <dbReference type="SAM" id="Phobius"/>
    </source>
</evidence>
<organism evidence="4 5">
    <name type="scientific">Candidatus Nealsonbacteria bacterium RIFCSPLOWO2_01_FULL_43_32</name>
    <dbReference type="NCBI Taxonomy" id="1801672"/>
    <lineage>
        <taxon>Bacteria</taxon>
        <taxon>Candidatus Nealsoniibacteriota</taxon>
    </lineage>
</organism>
<evidence type="ECO:0000313" key="4">
    <source>
        <dbReference type="EMBL" id="OGZ24138.1"/>
    </source>
</evidence>
<keyword evidence="1" id="KW-1133">Transmembrane helix</keyword>
<dbReference type="Gene3D" id="3.40.30.10">
    <property type="entry name" value="Glutaredoxin"/>
    <property type="match status" value="1"/>
</dbReference>
<keyword evidence="2" id="KW-0732">Signal</keyword>
<accession>A0A1G2EG04</accession>
<dbReference type="PROSITE" id="PS51354">
    <property type="entry name" value="GLUTAREDOXIN_2"/>
    <property type="match status" value="1"/>
</dbReference>
<dbReference type="EMBL" id="MHMH01000019">
    <property type="protein sequence ID" value="OGZ24138.1"/>
    <property type="molecule type" value="Genomic_DNA"/>
</dbReference>
<gene>
    <name evidence="4" type="ORF">A2896_02385</name>
</gene>
<feature type="transmembrane region" description="Helical" evidence="1">
    <location>
        <begin position="211"/>
        <end position="232"/>
    </location>
</feature>
<dbReference type="SUPFAM" id="SSF52833">
    <property type="entry name" value="Thioredoxin-like"/>
    <property type="match status" value="1"/>
</dbReference>
<keyword evidence="1" id="KW-0812">Transmembrane</keyword>